<dbReference type="SUPFAM" id="SSF56003">
    <property type="entry name" value="Molybdenum cofactor-binding domain"/>
    <property type="match status" value="1"/>
</dbReference>
<dbReference type="GO" id="GO:0016491">
    <property type="term" value="F:oxidoreductase activity"/>
    <property type="evidence" value="ECO:0007669"/>
    <property type="project" value="UniProtKB-KW"/>
</dbReference>
<evidence type="ECO:0000313" key="5">
    <source>
        <dbReference type="Proteomes" id="UP000239415"/>
    </source>
</evidence>
<dbReference type="InterPro" id="IPR036856">
    <property type="entry name" value="Ald_Oxase/Xan_DH_a/b_sf"/>
</dbReference>
<dbReference type="EMBL" id="PVMZ01000033">
    <property type="protein sequence ID" value="PRX10555.1"/>
    <property type="molecule type" value="Genomic_DNA"/>
</dbReference>
<dbReference type="InterPro" id="IPR008274">
    <property type="entry name" value="AldOxase/xan_DH_MoCoBD1"/>
</dbReference>
<evidence type="ECO:0000313" key="4">
    <source>
        <dbReference type="EMBL" id="PRX10555.1"/>
    </source>
</evidence>
<dbReference type="InterPro" id="IPR046867">
    <property type="entry name" value="AldOxase/xan_DH_MoCoBD2"/>
</dbReference>
<evidence type="ECO:0000256" key="2">
    <source>
        <dbReference type="ARBA" id="ARBA00023002"/>
    </source>
</evidence>
<dbReference type="Pfam" id="PF01315">
    <property type="entry name" value="Ald_Xan_dh_C"/>
    <property type="match status" value="1"/>
</dbReference>
<proteinExistence type="predicted"/>
<comment type="caution">
    <text evidence="4">The sequence shown here is derived from an EMBL/GenBank/DDBJ whole genome shotgun (WGS) entry which is preliminary data.</text>
</comment>
<dbReference type="Gene3D" id="3.30.365.10">
    <property type="entry name" value="Aldehyde oxidase/xanthine dehydrogenase, molybdopterin binding domain"/>
    <property type="match status" value="4"/>
</dbReference>
<dbReference type="Pfam" id="PF20256">
    <property type="entry name" value="MoCoBD_2"/>
    <property type="match status" value="1"/>
</dbReference>
<dbReference type="Gene3D" id="3.90.1170.50">
    <property type="entry name" value="Aldehyde oxidase/xanthine dehydrogenase, a/b hammerhead"/>
    <property type="match status" value="1"/>
</dbReference>
<organism evidence="4 5">
    <name type="scientific">Actinoplanes italicus</name>
    <dbReference type="NCBI Taxonomy" id="113567"/>
    <lineage>
        <taxon>Bacteria</taxon>
        <taxon>Bacillati</taxon>
        <taxon>Actinomycetota</taxon>
        <taxon>Actinomycetes</taxon>
        <taxon>Micromonosporales</taxon>
        <taxon>Micromonosporaceae</taxon>
        <taxon>Actinoplanes</taxon>
    </lineage>
</organism>
<dbReference type="SUPFAM" id="SSF54665">
    <property type="entry name" value="CO dehydrogenase molybdoprotein N-domain-like"/>
    <property type="match status" value="1"/>
</dbReference>
<reference evidence="4 5" key="1">
    <citation type="submission" date="2018-03" db="EMBL/GenBank/DDBJ databases">
        <title>Genomic Encyclopedia of Archaeal and Bacterial Type Strains, Phase II (KMG-II): from individual species to whole genera.</title>
        <authorList>
            <person name="Goeker M."/>
        </authorList>
    </citation>
    <scope>NUCLEOTIDE SEQUENCE [LARGE SCALE GENOMIC DNA]</scope>
    <source>
        <strain evidence="4 5">DSM 43146</strain>
    </source>
</reference>
<dbReference type="Pfam" id="PF02738">
    <property type="entry name" value="MoCoBD_1"/>
    <property type="match status" value="1"/>
</dbReference>
<gene>
    <name evidence="4" type="ORF">CLV67_13335</name>
</gene>
<name>A0A2T0JSE4_9ACTN</name>
<dbReference type="PANTHER" id="PTHR11908:SF132">
    <property type="entry name" value="ALDEHYDE OXIDASE 1-RELATED"/>
    <property type="match status" value="1"/>
</dbReference>
<dbReference type="GO" id="GO:0005506">
    <property type="term" value="F:iron ion binding"/>
    <property type="evidence" value="ECO:0007669"/>
    <property type="project" value="InterPro"/>
</dbReference>
<dbReference type="AlphaFoldDB" id="A0A2T0JSE4"/>
<dbReference type="InterPro" id="IPR016208">
    <property type="entry name" value="Ald_Oxase/xanthine_DH-like"/>
</dbReference>
<dbReference type="InterPro" id="IPR037165">
    <property type="entry name" value="AldOxase/xan_DH_Mopterin-bd_sf"/>
</dbReference>
<accession>A0A2T0JSE4</accession>
<protein>
    <submittedName>
        <fullName evidence="4">Xanthine dehydrogenase YagR molybdenum-binding subunit</fullName>
    </submittedName>
</protein>
<keyword evidence="1" id="KW-0500">Molybdenum</keyword>
<keyword evidence="2" id="KW-0560">Oxidoreductase</keyword>
<dbReference type="SMART" id="SM01008">
    <property type="entry name" value="Ald_Xan_dh_C"/>
    <property type="match status" value="1"/>
</dbReference>
<dbReference type="RefSeq" id="WP_106330344.1">
    <property type="nucleotide sequence ID" value="NZ_BOMO01000166.1"/>
</dbReference>
<evidence type="ECO:0000259" key="3">
    <source>
        <dbReference type="SMART" id="SM01008"/>
    </source>
</evidence>
<dbReference type="Proteomes" id="UP000239415">
    <property type="component" value="Unassembled WGS sequence"/>
</dbReference>
<evidence type="ECO:0000256" key="1">
    <source>
        <dbReference type="ARBA" id="ARBA00022505"/>
    </source>
</evidence>
<sequence length="729" mass="78176">MTQPRNAVGVGHARVEGRLKVTGQAGYAADHNIDGMLHAVIVDATVGRGRITGIDATRAQAQPGVVAVISHLNATRLTYRENPNSNHPPGERLQALQDDRVRFFGQPVAVAVAATLQQAQHAASLVTVAYAAEQPALGLGEGTPNAAESYARGDTTGALAAADVRMTMAYAPARTHHNPMEPHATVAQWDGDRVTVWDKTQWINATQAELASVFDIPRAQVRVVNPYVGGAFGSALRPWPHVIIAALAARMTRRPVKLVLTRRQLYFGTGYRPAYDYRITLGADRRGRLTAMEHTIRAETSSYEDFREAVTAAGESLYSMPNVRIDYRSVALDVNTPIWKRGPGPATAAFAIEVALDELAHRVGVDPVELRLRNEPEKDEGSGLPFSTRRLRECLTTGAREIGWQRRARPGTRRDGDWLIGIGMAAGNYHTVSAPAQARVRLNADGTAFVETASSDMGPGTYTSMTQVAADALGLTLDTVQMRLGDSLYPPTPPHGGSMTMASIGTAVLNGSDTVRRQAIDLAVKDRNSPLYGTAPDKIVVRAGRLTVRDQPGRADTYERLLARNNRDHLEAVGSYTPNDAGQRFSMSAYAATFAEVAVDASLGLIRIRKLVGVYDAGRIVNPRLAESQAIGGMVGGIGAALLEHTVTDVRDGRIVNANLADYLVPVNADVPDLKAVYLNGEDPHMVSLGVKGLGEVVHVGVAPAIANAVFNATGRRVRSLPITVEALQ</sequence>
<dbReference type="InterPro" id="IPR000674">
    <property type="entry name" value="Ald_Oxase/Xan_DH_a/b"/>
</dbReference>
<dbReference type="PANTHER" id="PTHR11908">
    <property type="entry name" value="XANTHINE DEHYDROGENASE"/>
    <property type="match status" value="1"/>
</dbReference>
<feature type="domain" description="Aldehyde oxidase/xanthine dehydrogenase a/b hammerhead" evidence="3">
    <location>
        <begin position="22"/>
        <end position="134"/>
    </location>
</feature>
<keyword evidence="5" id="KW-1185">Reference proteome</keyword>
<dbReference type="OrthoDB" id="8428274at2"/>